<organism evidence="9 10">
    <name type="scientific">Agromyces ramosus</name>
    <dbReference type="NCBI Taxonomy" id="33879"/>
    <lineage>
        <taxon>Bacteria</taxon>
        <taxon>Bacillati</taxon>
        <taxon>Actinomycetota</taxon>
        <taxon>Actinomycetes</taxon>
        <taxon>Micrococcales</taxon>
        <taxon>Microbacteriaceae</taxon>
        <taxon>Agromyces</taxon>
    </lineage>
</organism>
<reference evidence="9 10" key="1">
    <citation type="submission" date="2023-07" db="EMBL/GenBank/DDBJ databases">
        <title>Comparative genomics of wheat-associated soil bacteria to identify genetic determinants of phenazine resistance.</title>
        <authorList>
            <person name="Mouncey N."/>
        </authorList>
    </citation>
    <scope>NUCLEOTIDE SEQUENCE [LARGE SCALE GENOMIC DNA]</scope>
    <source>
        <strain evidence="9 10">V3I3</strain>
    </source>
</reference>
<feature type="transmembrane region" description="Helical" evidence="8">
    <location>
        <begin position="369"/>
        <end position="393"/>
    </location>
</feature>
<dbReference type="PANTHER" id="PTHR47019">
    <property type="entry name" value="LIPID II FLIPPASE MURJ"/>
    <property type="match status" value="1"/>
</dbReference>
<proteinExistence type="predicted"/>
<evidence type="ECO:0000256" key="6">
    <source>
        <dbReference type="ARBA" id="ARBA00022989"/>
    </source>
</evidence>
<dbReference type="Pfam" id="PF03023">
    <property type="entry name" value="MurJ"/>
    <property type="match status" value="1"/>
</dbReference>
<evidence type="ECO:0000256" key="4">
    <source>
        <dbReference type="ARBA" id="ARBA00022960"/>
    </source>
</evidence>
<feature type="transmembrane region" description="Helical" evidence="8">
    <location>
        <begin position="405"/>
        <end position="428"/>
    </location>
</feature>
<evidence type="ECO:0000256" key="3">
    <source>
        <dbReference type="ARBA" id="ARBA00022692"/>
    </source>
</evidence>
<feature type="transmembrane region" description="Helical" evidence="8">
    <location>
        <begin position="475"/>
        <end position="493"/>
    </location>
</feature>
<feature type="transmembrane region" description="Helical" evidence="8">
    <location>
        <begin position="20"/>
        <end position="44"/>
    </location>
</feature>
<accession>A0ABU0R7K5</accession>
<keyword evidence="2" id="KW-1003">Cell membrane</keyword>
<feature type="transmembrane region" description="Helical" evidence="8">
    <location>
        <begin position="64"/>
        <end position="86"/>
    </location>
</feature>
<dbReference type="PRINTS" id="PR01806">
    <property type="entry name" value="VIRFACTRMVIN"/>
</dbReference>
<evidence type="ECO:0000256" key="8">
    <source>
        <dbReference type="SAM" id="Phobius"/>
    </source>
</evidence>
<feature type="transmembrane region" description="Helical" evidence="8">
    <location>
        <begin position="337"/>
        <end position="363"/>
    </location>
</feature>
<keyword evidence="7 8" id="KW-0472">Membrane</keyword>
<keyword evidence="4" id="KW-0133">Cell shape</keyword>
<feature type="transmembrane region" description="Helical" evidence="8">
    <location>
        <begin position="434"/>
        <end position="455"/>
    </location>
</feature>
<keyword evidence="3 8" id="KW-0812">Transmembrane</keyword>
<evidence type="ECO:0000256" key="1">
    <source>
        <dbReference type="ARBA" id="ARBA00004651"/>
    </source>
</evidence>
<evidence type="ECO:0000313" key="10">
    <source>
        <dbReference type="Proteomes" id="UP001239083"/>
    </source>
</evidence>
<comment type="caution">
    <text evidence="9">The sequence shown here is derived from an EMBL/GenBank/DDBJ whole genome shotgun (WGS) entry which is preliminary data.</text>
</comment>
<evidence type="ECO:0000313" key="9">
    <source>
        <dbReference type="EMBL" id="MDQ0894059.1"/>
    </source>
</evidence>
<dbReference type="InterPro" id="IPR051050">
    <property type="entry name" value="Lipid_II_flippase_MurJ/MviN"/>
</dbReference>
<keyword evidence="10" id="KW-1185">Reference proteome</keyword>
<dbReference type="EMBL" id="JAUSYY010000001">
    <property type="protein sequence ID" value="MDQ0894059.1"/>
    <property type="molecule type" value="Genomic_DNA"/>
</dbReference>
<dbReference type="Proteomes" id="UP001239083">
    <property type="component" value="Unassembled WGS sequence"/>
</dbReference>
<protein>
    <submittedName>
        <fullName evidence="9">Peptidoglycan lipid II flippase</fullName>
    </submittedName>
</protein>
<feature type="transmembrane region" description="Helical" evidence="8">
    <location>
        <begin position="165"/>
        <end position="189"/>
    </location>
</feature>
<dbReference type="InterPro" id="IPR004268">
    <property type="entry name" value="MurJ"/>
</dbReference>
<evidence type="ECO:0000256" key="2">
    <source>
        <dbReference type="ARBA" id="ARBA00022475"/>
    </source>
</evidence>
<feature type="transmembrane region" description="Helical" evidence="8">
    <location>
        <begin position="252"/>
        <end position="272"/>
    </location>
</feature>
<dbReference type="PANTHER" id="PTHR47019:SF1">
    <property type="entry name" value="LIPID II FLIPPASE MURJ"/>
    <property type="match status" value="1"/>
</dbReference>
<evidence type="ECO:0000256" key="7">
    <source>
        <dbReference type="ARBA" id="ARBA00023136"/>
    </source>
</evidence>
<name>A0ABU0R7K5_9MICO</name>
<feature type="transmembrane region" description="Helical" evidence="8">
    <location>
        <begin position="505"/>
        <end position="530"/>
    </location>
</feature>
<feature type="transmembrane region" description="Helical" evidence="8">
    <location>
        <begin position="209"/>
        <end position="231"/>
    </location>
</feature>
<sequence>MPTNAKIRAMTDDRIGRASVFLASGTIVSRLLGFVKTALLAAVIGASGAGANAFAAANQLPNTIYVVVAGGVLSAVLVPLIVRSAAHSDGGSAYINKVITLGFTILAGAAVLATAFTPLLTLLIGSRMSDGVFSLAVAFGYWCLPQIFFYGMYSLLGEVLNARRVFGPFTWVPVLNNIVALAGLAVFAVVFGSDPDGLRSAGEWSSGMIALLAGSATLGVAIQALILFWFWRRAGLRYRPDFIWRGVGLRSTAGVAGWTFGMLLLTTGAGFVETSVVGVSASVADEASVYALQTAWLIFMLPHSVITVSIATAYFTRMSEHAAIGAIDRVRADLSSAIRGVGVIIVIAAAVLIVCAYLFARVFTTVEPLIWSLGNVIIAYVVGLVGFSILFVVQRTYYSLGDTKTPFFFTLIQVVLFIAGALACIALPSSWVAFGIALVTTIAGTVQLILAVVLLRRRIGPLDGRRITVTFARSGIALVLPLIAGIALLALLGGTDPQGFALSSVFGAIVSMVIIGAVMAILYFGILWLLRSPELRGFATPIFARIRRR</sequence>
<feature type="transmembrane region" description="Helical" evidence="8">
    <location>
        <begin position="131"/>
        <end position="153"/>
    </location>
</feature>
<evidence type="ECO:0000256" key="5">
    <source>
        <dbReference type="ARBA" id="ARBA00022984"/>
    </source>
</evidence>
<gene>
    <name evidence="9" type="ORF">QFZ26_001614</name>
</gene>
<keyword evidence="6 8" id="KW-1133">Transmembrane helix</keyword>
<feature type="transmembrane region" description="Helical" evidence="8">
    <location>
        <begin position="98"/>
        <end position="125"/>
    </location>
</feature>
<comment type="subcellular location">
    <subcellularLocation>
        <location evidence="1">Cell membrane</location>
        <topology evidence="1">Multi-pass membrane protein</topology>
    </subcellularLocation>
</comment>
<feature type="transmembrane region" description="Helical" evidence="8">
    <location>
        <begin position="292"/>
        <end position="316"/>
    </location>
</feature>
<keyword evidence="5" id="KW-0573">Peptidoglycan synthesis</keyword>